<feature type="domain" description="EngA-type G" evidence="11">
    <location>
        <begin position="176"/>
        <end position="349"/>
    </location>
</feature>
<dbReference type="PATRIC" id="fig|1384054.3.peg.105"/>
<dbReference type="HAMAP" id="MF_00195">
    <property type="entry name" value="GTPase_Der"/>
    <property type="match status" value="1"/>
</dbReference>
<evidence type="ECO:0000256" key="7">
    <source>
        <dbReference type="ARBA" id="ARBA00032345"/>
    </source>
</evidence>
<gene>
    <name evidence="8" type="primary">der</name>
    <name evidence="12" type="ORF">N790_00600</name>
</gene>
<evidence type="ECO:0000256" key="9">
    <source>
        <dbReference type="PROSITE-ProRule" id="PRU01049"/>
    </source>
</evidence>
<dbReference type="eggNOG" id="COG1160">
    <property type="taxonomic scope" value="Bacteria"/>
</dbReference>
<keyword evidence="6 8" id="KW-0342">GTP-binding</keyword>
<name>A0A091BL81_9GAMM</name>
<dbReference type="NCBIfam" id="TIGR00231">
    <property type="entry name" value="small_GTP"/>
    <property type="match status" value="2"/>
</dbReference>
<feature type="binding site" evidence="8">
    <location>
        <begin position="182"/>
        <end position="189"/>
    </location>
    <ligand>
        <name>GTP</name>
        <dbReference type="ChEBI" id="CHEBI:37565"/>
        <label>2</label>
    </ligand>
</feature>
<dbReference type="NCBIfam" id="TIGR03594">
    <property type="entry name" value="GTPase_EngA"/>
    <property type="match status" value="1"/>
</dbReference>
<dbReference type="PROSITE" id="PS51712">
    <property type="entry name" value="G_ENGA"/>
    <property type="match status" value="2"/>
</dbReference>
<dbReference type="InterPro" id="IPR015946">
    <property type="entry name" value="KH_dom-like_a/b"/>
</dbReference>
<evidence type="ECO:0000256" key="10">
    <source>
        <dbReference type="RuleBase" id="RU004481"/>
    </source>
</evidence>
<reference evidence="12 13" key="1">
    <citation type="submission" date="2013-09" db="EMBL/GenBank/DDBJ databases">
        <title>Genome sequencing of Arenimonas malthae.</title>
        <authorList>
            <person name="Chen F."/>
            <person name="Wang G."/>
        </authorList>
    </citation>
    <scope>NUCLEOTIDE SEQUENCE [LARGE SCALE GENOMIC DNA]</scope>
    <source>
        <strain evidence="12 13">CC-JY-1</strain>
    </source>
</reference>
<evidence type="ECO:0000256" key="2">
    <source>
        <dbReference type="ARBA" id="ARBA00020953"/>
    </source>
</evidence>
<accession>A0A091BL81</accession>
<dbReference type="STRING" id="1384054.N790_00600"/>
<dbReference type="InterPro" id="IPR027417">
    <property type="entry name" value="P-loop_NTPase"/>
</dbReference>
<dbReference type="PANTHER" id="PTHR43834:SF6">
    <property type="entry name" value="GTPASE DER"/>
    <property type="match status" value="1"/>
</dbReference>
<evidence type="ECO:0000256" key="6">
    <source>
        <dbReference type="ARBA" id="ARBA00023134"/>
    </source>
</evidence>
<feature type="binding site" evidence="8">
    <location>
        <begin position="294"/>
        <end position="297"/>
    </location>
    <ligand>
        <name>GTP</name>
        <dbReference type="ChEBI" id="CHEBI:37565"/>
        <label>2</label>
    </ligand>
</feature>
<dbReference type="EMBL" id="AVCH01000001">
    <property type="protein sequence ID" value="KFN52302.1"/>
    <property type="molecule type" value="Genomic_DNA"/>
</dbReference>
<comment type="similarity">
    <text evidence="1 8 9 10">Belongs to the TRAFAC class TrmE-Era-EngA-EngB-Septin-like GTPase superfamily. EngA (Der) GTPase family.</text>
</comment>
<dbReference type="InterPro" id="IPR016484">
    <property type="entry name" value="GTPase_Der"/>
</dbReference>
<evidence type="ECO:0000256" key="5">
    <source>
        <dbReference type="ARBA" id="ARBA00022741"/>
    </source>
</evidence>
<evidence type="ECO:0000256" key="8">
    <source>
        <dbReference type="HAMAP-Rule" id="MF_00195"/>
    </source>
</evidence>
<evidence type="ECO:0000313" key="12">
    <source>
        <dbReference type="EMBL" id="KFN52302.1"/>
    </source>
</evidence>
<dbReference type="InterPro" id="IPR032859">
    <property type="entry name" value="KH_dom-like"/>
</dbReference>
<evidence type="ECO:0000259" key="11">
    <source>
        <dbReference type="PROSITE" id="PS51712"/>
    </source>
</evidence>
<keyword evidence="5 8" id="KW-0547">Nucleotide-binding</keyword>
<dbReference type="AlphaFoldDB" id="A0A091BL81"/>
<keyword evidence="13" id="KW-1185">Reference proteome</keyword>
<dbReference type="Gene3D" id="3.30.300.20">
    <property type="match status" value="1"/>
</dbReference>
<keyword evidence="4 10" id="KW-0677">Repeat</keyword>
<dbReference type="GO" id="GO:0042254">
    <property type="term" value="P:ribosome biogenesis"/>
    <property type="evidence" value="ECO:0007669"/>
    <property type="project" value="UniProtKB-KW"/>
</dbReference>
<dbReference type="PRINTS" id="PR00326">
    <property type="entry name" value="GTP1OBG"/>
</dbReference>
<dbReference type="InterPro" id="IPR031166">
    <property type="entry name" value="G_ENGA"/>
</dbReference>
<evidence type="ECO:0000256" key="4">
    <source>
        <dbReference type="ARBA" id="ARBA00022737"/>
    </source>
</evidence>
<feature type="binding site" evidence="8">
    <location>
        <begin position="6"/>
        <end position="13"/>
    </location>
    <ligand>
        <name>GTP</name>
        <dbReference type="ChEBI" id="CHEBI:37565"/>
        <label>1</label>
    </ligand>
</feature>
<proteinExistence type="inferred from homology"/>
<evidence type="ECO:0000256" key="3">
    <source>
        <dbReference type="ARBA" id="ARBA00022517"/>
    </source>
</evidence>
<evidence type="ECO:0000256" key="1">
    <source>
        <dbReference type="ARBA" id="ARBA00008279"/>
    </source>
</evidence>
<feature type="binding site" evidence="8">
    <location>
        <begin position="229"/>
        <end position="233"/>
    </location>
    <ligand>
        <name>GTP</name>
        <dbReference type="ChEBI" id="CHEBI:37565"/>
        <label>2</label>
    </ligand>
</feature>
<feature type="binding site" evidence="8">
    <location>
        <begin position="54"/>
        <end position="58"/>
    </location>
    <ligand>
        <name>GTP</name>
        <dbReference type="ChEBI" id="CHEBI:37565"/>
        <label>1</label>
    </ligand>
</feature>
<dbReference type="Pfam" id="PF01926">
    <property type="entry name" value="MMR_HSR1"/>
    <property type="match status" value="2"/>
</dbReference>
<evidence type="ECO:0000313" key="13">
    <source>
        <dbReference type="Proteomes" id="UP000029392"/>
    </source>
</evidence>
<protein>
    <recommendedName>
        <fullName evidence="2 8">GTPase Der</fullName>
    </recommendedName>
    <alternativeName>
        <fullName evidence="7 8">GTP-binding protein EngA</fullName>
    </alternativeName>
</protein>
<comment type="caution">
    <text evidence="12">The sequence shown here is derived from an EMBL/GenBank/DDBJ whole genome shotgun (WGS) entry which is preliminary data.</text>
</comment>
<dbReference type="InterPro" id="IPR006073">
    <property type="entry name" value="GTP-bd"/>
</dbReference>
<dbReference type="FunFam" id="3.40.50.300:FF:000040">
    <property type="entry name" value="GTPase Der"/>
    <property type="match status" value="1"/>
</dbReference>
<dbReference type="GO" id="GO:0005525">
    <property type="term" value="F:GTP binding"/>
    <property type="evidence" value="ECO:0007669"/>
    <property type="project" value="UniProtKB-UniRule"/>
</dbReference>
<dbReference type="Gene3D" id="3.40.50.300">
    <property type="entry name" value="P-loop containing nucleotide triphosphate hydrolases"/>
    <property type="match status" value="2"/>
</dbReference>
<dbReference type="PIRSF" id="PIRSF006485">
    <property type="entry name" value="GTP-binding_EngA"/>
    <property type="match status" value="1"/>
</dbReference>
<dbReference type="InterPro" id="IPR005225">
    <property type="entry name" value="Small_GTP-bd"/>
</dbReference>
<organism evidence="12 13">
    <name type="scientific">Arenimonas malthae CC-JY-1</name>
    <dbReference type="NCBI Taxonomy" id="1384054"/>
    <lineage>
        <taxon>Bacteria</taxon>
        <taxon>Pseudomonadati</taxon>
        <taxon>Pseudomonadota</taxon>
        <taxon>Gammaproteobacteria</taxon>
        <taxon>Lysobacterales</taxon>
        <taxon>Lysobacteraceae</taxon>
        <taxon>Arenimonas</taxon>
    </lineage>
</organism>
<dbReference type="CDD" id="cd01894">
    <property type="entry name" value="EngA1"/>
    <property type="match status" value="1"/>
</dbReference>
<dbReference type="GO" id="GO:0043022">
    <property type="term" value="F:ribosome binding"/>
    <property type="evidence" value="ECO:0007669"/>
    <property type="project" value="TreeGrafter"/>
</dbReference>
<feature type="binding site" evidence="8">
    <location>
        <begin position="116"/>
        <end position="119"/>
    </location>
    <ligand>
        <name>GTP</name>
        <dbReference type="ChEBI" id="CHEBI:37565"/>
        <label>1</label>
    </ligand>
</feature>
<comment type="subunit">
    <text evidence="8">Associates with the 50S ribosomal subunit.</text>
</comment>
<dbReference type="Proteomes" id="UP000029392">
    <property type="component" value="Unassembled WGS sequence"/>
</dbReference>
<feature type="domain" description="EngA-type G" evidence="11">
    <location>
        <begin position="1"/>
        <end position="164"/>
    </location>
</feature>
<dbReference type="Pfam" id="PF14714">
    <property type="entry name" value="KH_dom-like"/>
    <property type="match status" value="1"/>
</dbReference>
<dbReference type="PANTHER" id="PTHR43834">
    <property type="entry name" value="GTPASE DER"/>
    <property type="match status" value="1"/>
</dbReference>
<comment type="function">
    <text evidence="8 10">GTPase that plays an essential role in the late steps of ribosome biogenesis.</text>
</comment>
<dbReference type="FunFam" id="3.30.300.20:FF:000004">
    <property type="entry name" value="GTPase Der"/>
    <property type="match status" value="1"/>
</dbReference>
<sequence>MVALVGRPNVGKSTLFNALTRSRDALVHDEPGVTRDRHYGICRLVEDHPFGLCDTGGLSGEEEGLAGATARQSRAAVEEADLVLFVVDGREGPSALDESILAWLRKSGRRFFLVVNKVDGLDLQAVLSEFARFGVEKIIPVAAAHQRGVPELLDEVIPELPEDGDAEVLADDPDRIRIAFLGRPNVGKSTLVNRLLGEERMIASDVPGTTRDSIAVDLTRDGREYRLIDTAGLRRRSKVEEAVEKFSVFKTLQAIENCQVAVVLLDAGEGVTEQDSTVLGHVLDAGRALVIAVNKWDGQTKYQREQTEALMTRKLAFCEWAERITISAKHGTGMRELFRAIHRAHASATREFSTSETTKALEIAYQSFPPPAVRGHVSKLRYAHPGGSNPPTFIVHGTRLRVLTDSYRRYLENFFRKRFKLVGTPIKFVFKEGENPYEGKKNVLTERQVAKKRRLIRHIKRNK</sequence>
<keyword evidence="3 8" id="KW-0690">Ribosome biogenesis</keyword>
<dbReference type="SUPFAM" id="SSF52540">
    <property type="entry name" value="P-loop containing nucleoside triphosphate hydrolases"/>
    <property type="match status" value="2"/>
</dbReference>
<dbReference type="CDD" id="cd01895">
    <property type="entry name" value="EngA2"/>
    <property type="match status" value="1"/>
</dbReference>